<dbReference type="GO" id="GO:0005737">
    <property type="term" value="C:cytoplasm"/>
    <property type="evidence" value="ECO:0007669"/>
    <property type="project" value="TreeGrafter"/>
</dbReference>
<evidence type="ECO:0000256" key="4">
    <source>
        <dbReference type="ARBA" id="ARBA00022912"/>
    </source>
</evidence>
<sequence length="77" mass="8939">MKTKKLRLEEAFDYIKQRRSLISPNFGFMGQLLQYESEILSSTPNPPVASQLFLYPFPSVPDVYRGQVVLFNVKWLA</sequence>
<comment type="similarity">
    <text evidence="1">Belongs to the protein-tyrosine phosphatase family. Non-receptor class dual specificity subfamily.</text>
</comment>
<dbReference type="EC" id="3.1.3.48" evidence="2"/>
<organism evidence="6 7">
    <name type="scientific">Accipiter nisus</name>
    <name type="common">Eurasian sparrowhawk</name>
    <dbReference type="NCBI Taxonomy" id="211598"/>
    <lineage>
        <taxon>Eukaryota</taxon>
        <taxon>Metazoa</taxon>
        <taxon>Chordata</taxon>
        <taxon>Craniata</taxon>
        <taxon>Vertebrata</taxon>
        <taxon>Euteleostomi</taxon>
        <taxon>Archelosauria</taxon>
        <taxon>Archosauria</taxon>
        <taxon>Dinosauria</taxon>
        <taxon>Saurischia</taxon>
        <taxon>Theropoda</taxon>
        <taxon>Coelurosauria</taxon>
        <taxon>Aves</taxon>
        <taxon>Neognathae</taxon>
        <taxon>Neoaves</taxon>
        <taxon>Telluraves</taxon>
        <taxon>Accipitrimorphae</taxon>
        <taxon>Accipitriformes</taxon>
        <taxon>Accipitridae</taxon>
        <taxon>Accipitrinae</taxon>
        <taxon>Accipiter</taxon>
    </lineage>
</organism>
<keyword evidence="3" id="KW-0378">Hydrolase</keyword>
<proteinExistence type="inferred from homology"/>
<evidence type="ECO:0000256" key="2">
    <source>
        <dbReference type="ARBA" id="ARBA00013064"/>
    </source>
</evidence>
<dbReference type="GO" id="GO:0001706">
    <property type="term" value="P:endoderm formation"/>
    <property type="evidence" value="ECO:0007669"/>
    <property type="project" value="TreeGrafter"/>
</dbReference>
<evidence type="ECO:0000256" key="3">
    <source>
        <dbReference type="ARBA" id="ARBA00022801"/>
    </source>
</evidence>
<name>A0A8B9NKS1_9AVES</name>
<evidence type="ECO:0000259" key="5">
    <source>
        <dbReference type="Pfam" id="PF00782"/>
    </source>
</evidence>
<reference evidence="6" key="2">
    <citation type="submission" date="2025-09" db="UniProtKB">
        <authorList>
            <consortium name="Ensembl"/>
        </authorList>
    </citation>
    <scope>IDENTIFICATION</scope>
</reference>
<protein>
    <recommendedName>
        <fullName evidence="2">protein-tyrosine-phosphatase</fullName>
        <ecNumber evidence="2">3.1.3.48</ecNumber>
    </recommendedName>
</protein>
<feature type="domain" description="Dual specificity phosphatase catalytic" evidence="5">
    <location>
        <begin position="1"/>
        <end position="37"/>
    </location>
</feature>
<dbReference type="GO" id="GO:0043409">
    <property type="term" value="P:negative regulation of MAPK cascade"/>
    <property type="evidence" value="ECO:0007669"/>
    <property type="project" value="TreeGrafter"/>
</dbReference>
<accession>A0A8B9NKS1</accession>
<dbReference type="PANTHER" id="PTHR10159">
    <property type="entry name" value="DUAL SPECIFICITY PROTEIN PHOSPHATASE"/>
    <property type="match status" value="1"/>
</dbReference>
<evidence type="ECO:0000313" key="6">
    <source>
        <dbReference type="Ensembl" id="ENSANIP00000025197.1"/>
    </source>
</evidence>
<dbReference type="Proteomes" id="UP000694541">
    <property type="component" value="Unplaced"/>
</dbReference>
<dbReference type="GO" id="GO:0004725">
    <property type="term" value="F:protein tyrosine phosphatase activity"/>
    <property type="evidence" value="ECO:0007669"/>
    <property type="project" value="UniProtKB-EC"/>
</dbReference>
<dbReference type="GO" id="GO:0005634">
    <property type="term" value="C:nucleus"/>
    <property type="evidence" value="ECO:0007669"/>
    <property type="project" value="TreeGrafter"/>
</dbReference>
<keyword evidence="7" id="KW-1185">Reference proteome</keyword>
<dbReference type="SUPFAM" id="SSF52799">
    <property type="entry name" value="(Phosphotyrosine protein) phosphatases II"/>
    <property type="match status" value="1"/>
</dbReference>
<reference evidence="6" key="1">
    <citation type="submission" date="2025-08" db="UniProtKB">
        <authorList>
            <consortium name="Ensembl"/>
        </authorList>
    </citation>
    <scope>IDENTIFICATION</scope>
</reference>
<dbReference type="Ensembl" id="ENSANIT00000026033.1">
    <property type="protein sequence ID" value="ENSANIP00000025197.1"/>
    <property type="gene ID" value="ENSANIG00000017009.1"/>
</dbReference>
<dbReference type="Pfam" id="PF00782">
    <property type="entry name" value="DSPc"/>
    <property type="match status" value="1"/>
</dbReference>
<dbReference type="PANTHER" id="PTHR10159:SF40">
    <property type="entry name" value="DUAL SPECIFICITY PROTEIN PHOSPHATASE 5"/>
    <property type="match status" value="1"/>
</dbReference>
<evidence type="ECO:0000313" key="7">
    <source>
        <dbReference type="Proteomes" id="UP000694541"/>
    </source>
</evidence>
<dbReference type="AlphaFoldDB" id="A0A8B9NKS1"/>
<dbReference type="Gene3D" id="3.90.190.10">
    <property type="entry name" value="Protein tyrosine phosphatase superfamily"/>
    <property type="match status" value="1"/>
</dbReference>
<evidence type="ECO:0000256" key="1">
    <source>
        <dbReference type="ARBA" id="ARBA00008601"/>
    </source>
</evidence>
<dbReference type="InterPro" id="IPR000340">
    <property type="entry name" value="Dual-sp_phosphatase_cat-dom"/>
</dbReference>
<keyword evidence="4" id="KW-0904">Protein phosphatase</keyword>
<dbReference type="InterPro" id="IPR029021">
    <property type="entry name" value="Prot-tyrosine_phosphatase-like"/>
</dbReference>